<sequence length="271" mass="31192">MVHRKIKVKNLKRFIINTLTLLVIIIIATLLIGHSKKYNKKNISLAISEVSNTKTLNITKENVNKNRTNNVWQDKELVKQENNINTNKDKSQKNDLSNKEYFKDSLFLGDSITEAMSFFNVLDESNVKGIIGLTISKAKAVIDNIEGKKPKRIFILLGNNDISNNIEMNMSNYIKLLNKIKAKLPDAKIYIQGILPVTEKAMKKDKCLKKENINKFNEALKNTCQKENVNFIDLTSIVENADKSIYEPDGIHFKEPFYKLWLDYLKNILKD</sequence>
<dbReference type="Gene3D" id="3.40.50.1110">
    <property type="entry name" value="SGNH hydrolase"/>
    <property type="match status" value="1"/>
</dbReference>
<dbReference type="GO" id="GO:0004622">
    <property type="term" value="F:phosphatidylcholine lysophospholipase activity"/>
    <property type="evidence" value="ECO:0007669"/>
    <property type="project" value="TreeGrafter"/>
</dbReference>
<dbReference type="Pfam" id="PF13472">
    <property type="entry name" value="Lipase_GDSL_2"/>
    <property type="match status" value="1"/>
</dbReference>
<dbReference type="InterPro" id="IPR013830">
    <property type="entry name" value="SGNH_hydro"/>
</dbReference>
<dbReference type="PANTHER" id="PTHR30383">
    <property type="entry name" value="THIOESTERASE 1/PROTEASE 1/LYSOPHOSPHOLIPASE L1"/>
    <property type="match status" value="1"/>
</dbReference>
<name>A0AA40ISL5_CLONO</name>
<comment type="caution">
    <text evidence="3">The sequence shown here is derived from an EMBL/GenBank/DDBJ whole genome shotgun (WGS) entry which is preliminary data.</text>
</comment>
<keyword evidence="4" id="KW-1185">Reference proteome</keyword>
<dbReference type="SUPFAM" id="SSF52266">
    <property type="entry name" value="SGNH hydrolase"/>
    <property type="match status" value="1"/>
</dbReference>
<dbReference type="InterPro" id="IPR051532">
    <property type="entry name" value="Ester_Hydrolysis_Enzymes"/>
</dbReference>
<dbReference type="AlphaFoldDB" id="A0AA40ISL5"/>
<protein>
    <submittedName>
        <fullName evidence="3">Acetylhydrolase</fullName>
    </submittedName>
</protein>
<dbReference type="EMBL" id="JENW01000131">
    <property type="protein sequence ID" value="KEI13475.1"/>
    <property type="molecule type" value="Genomic_DNA"/>
</dbReference>
<dbReference type="RefSeq" id="WP_039221203.1">
    <property type="nucleotide sequence ID" value="NZ_JENW01000131.1"/>
</dbReference>
<keyword evidence="1" id="KW-0812">Transmembrane</keyword>
<feature type="transmembrane region" description="Helical" evidence="1">
    <location>
        <begin position="14"/>
        <end position="33"/>
    </location>
</feature>
<evidence type="ECO:0000313" key="3">
    <source>
        <dbReference type="EMBL" id="KEI13475.1"/>
    </source>
</evidence>
<evidence type="ECO:0000259" key="2">
    <source>
        <dbReference type="Pfam" id="PF13472"/>
    </source>
</evidence>
<proteinExistence type="predicted"/>
<organism evidence="3 4">
    <name type="scientific">Clostridium novyi B str. ATCC 27606</name>
    <dbReference type="NCBI Taxonomy" id="1443123"/>
    <lineage>
        <taxon>Bacteria</taxon>
        <taxon>Bacillati</taxon>
        <taxon>Bacillota</taxon>
        <taxon>Clostridia</taxon>
        <taxon>Eubacteriales</taxon>
        <taxon>Clostridiaceae</taxon>
        <taxon>Clostridium</taxon>
    </lineage>
</organism>
<keyword evidence="1" id="KW-1133">Transmembrane helix</keyword>
<evidence type="ECO:0000313" key="4">
    <source>
        <dbReference type="Proteomes" id="UP000027770"/>
    </source>
</evidence>
<dbReference type="Proteomes" id="UP000027770">
    <property type="component" value="Unassembled WGS sequence"/>
</dbReference>
<evidence type="ECO:0000256" key="1">
    <source>
        <dbReference type="SAM" id="Phobius"/>
    </source>
</evidence>
<accession>A0AA40ISL5</accession>
<dbReference type="PANTHER" id="PTHR30383:SF5">
    <property type="entry name" value="SGNH HYDROLASE-TYPE ESTERASE DOMAIN-CONTAINING PROTEIN"/>
    <property type="match status" value="1"/>
</dbReference>
<gene>
    <name evidence="3" type="ORF">Z959_02775</name>
</gene>
<dbReference type="InterPro" id="IPR036514">
    <property type="entry name" value="SGNH_hydro_sf"/>
</dbReference>
<keyword evidence="1" id="KW-0472">Membrane</keyword>
<feature type="domain" description="SGNH hydrolase-type esterase" evidence="2">
    <location>
        <begin position="107"/>
        <end position="259"/>
    </location>
</feature>
<reference evidence="3 4" key="1">
    <citation type="submission" date="2014-02" db="EMBL/GenBank/DDBJ databases">
        <title>Plasmidome dynamics in the species complex Clostridium novyi sensu lato converts strains of independent lineages into distinctly different pathogens.</title>
        <authorList>
            <person name="Skarin H."/>
            <person name="Segerman B."/>
        </authorList>
    </citation>
    <scope>NUCLEOTIDE SEQUENCE [LARGE SCALE GENOMIC DNA]</scope>
    <source>
        <strain evidence="3 4">ATCC 27606</strain>
    </source>
</reference>